<dbReference type="AlphaFoldDB" id="A0A5B8NN99"/>
<dbReference type="GO" id="GO:0043886">
    <property type="term" value="F:structural constituent of carboxysome shell"/>
    <property type="evidence" value="ECO:0007669"/>
    <property type="project" value="UniProtKB-ARBA"/>
</dbReference>
<gene>
    <name evidence="2" type="ORF">FRE64_07055</name>
</gene>
<dbReference type="RefSeq" id="WP_146295312.1">
    <property type="nucleotide sequence ID" value="NZ_CP042326.1"/>
</dbReference>
<sequence>MSVLSLPITGHTEVYVSGEVTIDETATIAPGVILQATAQGRIIIRAGACLGMGTILTATEGTIEIGEGVILGAGVLIVGSGKISDRACIGAASTLISTSIEEMQLVSPGSLLGAPTRAENQTSTSQNGQSPPFNPDNNGGVTNSESNNSPEELSPASNSHPQPQDDSDDPWDENENPSEDEENSPSQEQSRNQATIYGQTHIERLMVTLFPHKDQFNKPNNNS</sequence>
<dbReference type="OrthoDB" id="481965at2"/>
<protein>
    <submittedName>
        <fullName evidence="2">Transferase</fullName>
    </submittedName>
</protein>
<evidence type="ECO:0000313" key="2">
    <source>
        <dbReference type="EMBL" id="QDZ39715.1"/>
    </source>
</evidence>
<reference evidence="2" key="1">
    <citation type="submission" date="2019-08" db="EMBL/GenBank/DDBJ databases">
        <title>Carotenoids and Carotenoid Binding Proteins in the Halophilic Cyanobacterium Euhalothece sp. ZM00.</title>
        <authorList>
            <person name="Cho S.M."/>
            <person name="Song J.Y."/>
            <person name="Park Y.-I."/>
        </authorList>
    </citation>
    <scope>NUCLEOTIDE SEQUENCE [LARGE SCALE GENOMIC DNA]</scope>
    <source>
        <strain evidence="2">Z-M001</strain>
    </source>
</reference>
<dbReference type="KEGG" id="enn:FRE64_07055"/>
<feature type="compositionally biased region" description="Polar residues" evidence="1">
    <location>
        <begin position="118"/>
        <end position="142"/>
    </location>
</feature>
<evidence type="ECO:0000313" key="3">
    <source>
        <dbReference type="Proteomes" id="UP000318453"/>
    </source>
</evidence>
<organism evidence="2 3">
    <name type="scientific">Euhalothece natronophila Z-M001</name>
    <dbReference type="NCBI Taxonomy" id="522448"/>
    <lineage>
        <taxon>Bacteria</taxon>
        <taxon>Bacillati</taxon>
        <taxon>Cyanobacteriota</taxon>
        <taxon>Cyanophyceae</taxon>
        <taxon>Oscillatoriophycideae</taxon>
        <taxon>Chroococcales</taxon>
        <taxon>Halothecacae</taxon>
        <taxon>Halothece cluster</taxon>
        <taxon>Euhalothece</taxon>
    </lineage>
</organism>
<dbReference type="EMBL" id="CP042326">
    <property type="protein sequence ID" value="QDZ39715.1"/>
    <property type="molecule type" value="Genomic_DNA"/>
</dbReference>
<evidence type="ECO:0000256" key="1">
    <source>
        <dbReference type="SAM" id="MobiDB-lite"/>
    </source>
</evidence>
<feature type="region of interest" description="Disordered" evidence="1">
    <location>
        <begin position="110"/>
        <end position="199"/>
    </location>
</feature>
<proteinExistence type="predicted"/>
<accession>A0A5B8NN99</accession>
<keyword evidence="2" id="KW-0808">Transferase</keyword>
<feature type="compositionally biased region" description="Acidic residues" evidence="1">
    <location>
        <begin position="165"/>
        <end position="183"/>
    </location>
</feature>
<dbReference type="GO" id="GO:0016740">
    <property type="term" value="F:transferase activity"/>
    <property type="evidence" value="ECO:0007669"/>
    <property type="project" value="UniProtKB-KW"/>
</dbReference>
<dbReference type="InterPro" id="IPR011004">
    <property type="entry name" value="Trimer_LpxA-like_sf"/>
</dbReference>
<dbReference type="GO" id="GO:0031470">
    <property type="term" value="C:carboxysome"/>
    <property type="evidence" value="ECO:0007669"/>
    <property type="project" value="UniProtKB-ARBA"/>
</dbReference>
<dbReference type="Gene3D" id="2.160.10.10">
    <property type="entry name" value="Hexapeptide repeat proteins"/>
    <property type="match status" value="1"/>
</dbReference>
<dbReference type="Proteomes" id="UP000318453">
    <property type="component" value="Chromosome"/>
</dbReference>
<dbReference type="SUPFAM" id="SSF51161">
    <property type="entry name" value="Trimeric LpxA-like enzymes"/>
    <property type="match status" value="1"/>
</dbReference>
<name>A0A5B8NN99_9CHRO</name>
<keyword evidence="3" id="KW-1185">Reference proteome</keyword>
<feature type="compositionally biased region" description="Low complexity" evidence="1">
    <location>
        <begin position="143"/>
        <end position="164"/>
    </location>
</feature>